<keyword evidence="2" id="KW-1185">Reference proteome</keyword>
<organism evidence="1 2">
    <name type="scientific">Actinomadura meyerae</name>
    <dbReference type="NCBI Taxonomy" id="240840"/>
    <lineage>
        <taxon>Bacteria</taxon>
        <taxon>Bacillati</taxon>
        <taxon>Actinomycetota</taxon>
        <taxon>Actinomycetes</taxon>
        <taxon>Streptosporangiales</taxon>
        <taxon>Thermomonosporaceae</taxon>
        <taxon>Actinomadura</taxon>
    </lineage>
</organism>
<dbReference type="Proteomes" id="UP000198318">
    <property type="component" value="Unassembled WGS sequence"/>
</dbReference>
<evidence type="ECO:0000313" key="1">
    <source>
        <dbReference type="EMBL" id="SNT39156.1"/>
    </source>
</evidence>
<proteinExistence type="predicted"/>
<sequence>MTDSAEDQIPEYLDYVGAGWREILLRAHAELREVLPNYRVAQVKEKWGMLDINLGAYVDPVTGEFGISRELGERVGAILRSAQEESRRTCEVCGRPGTETGRGWIKTLCPDHGGQG</sequence>
<dbReference type="AlphaFoldDB" id="A0A239M8T1"/>
<protein>
    <submittedName>
        <fullName evidence="1">Uncharacterized protein</fullName>
    </submittedName>
</protein>
<dbReference type="EMBL" id="FZOR01000026">
    <property type="protein sequence ID" value="SNT39156.1"/>
    <property type="molecule type" value="Genomic_DNA"/>
</dbReference>
<gene>
    <name evidence="1" type="ORF">SAMN05443665_1026111</name>
</gene>
<evidence type="ECO:0000313" key="2">
    <source>
        <dbReference type="Proteomes" id="UP000198318"/>
    </source>
</evidence>
<dbReference type="RefSeq" id="WP_089328555.1">
    <property type="nucleotide sequence ID" value="NZ_FZOR01000026.1"/>
</dbReference>
<dbReference type="OrthoDB" id="5346627at2"/>
<accession>A0A239M8T1</accession>
<name>A0A239M8T1_9ACTN</name>
<reference evidence="1 2" key="1">
    <citation type="submission" date="2017-06" db="EMBL/GenBank/DDBJ databases">
        <authorList>
            <person name="Kim H.J."/>
            <person name="Triplett B.A."/>
        </authorList>
    </citation>
    <scope>NUCLEOTIDE SEQUENCE [LARGE SCALE GENOMIC DNA]</scope>
    <source>
        <strain evidence="1 2">DSM 44715</strain>
    </source>
</reference>